<dbReference type="PANTHER" id="PTHR43861">
    <property type="entry name" value="TRANS-ACONITATE 2-METHYLTRANSFERASE-RELATED"/>
    <property type="match status" value="1"/>
</dbReference>
<name>A0A6S6TBK0_9BACT</name>
<dbReference type="EMBL" id="CACVAS010000058">
    <property type="protein sequence ID" value="CAA6812771.1"/>
    <property type="molecule type" value="Genomic_DNA"/>
</dbReference>
<dbReference type="SUPFAM" id="SSF53335">
    <property type="entry name" value="S-adenosyl-L-methionine-dependent methyltransferases"/>
    <property type="match status" value="1"/>
</dbReference>
<dbReference type="GO" id="GO:0008168">
    <property type="term" value="F:methyltransferase activity"/>
    <property type="evidence" value="ECO:0007669"/>
    <property type="project" value="UniProtKB-KW"/>
</dbReference>
<protein>
    <submittedName>
        <fullName evidence="2">SAM-dependent methyltransferase</fullName>
    </submittedName>
</protein>
<proteinExistence type="predicted"/>
<keyword evidence="2" id="KW-0489">Methyltransferase</keyword>
<keyword evidence="2" id="KW-0808">Transferase</keyword>
<sequence>MQIGLRTLSDVTKKYKELLIQDIQSYKIKLEKVNYCICCNNDNLEKLLEVDRFDLPFGSYVCTNCGLIMTSPRMTQDSLPYYYEKYYHPLNYGKENLDNQVALFKSGQGKKIFNTLYPYVKDKKHLDILEIGAGVGNVLDEFRQKSIEKLMDIELYGTEYSHDCIRQCQKRNLNMIEGNASSVLKLNKKFDIIILSHVFEHFIDLEDELNTLVKLLNNDGLLYIEVPGILKNHNKPYYNFSFLGYAVHAHMYNFSLITLTNILGKNSFSLLEGNEEVEAVFQIKNIRNNLVSNDYHRIQHYLKFLEDNQMYAMKQKEIIEKQKERIETRDKEIEKQKERIETRDKEIEKQKERIETRDKEIEKQKERIETRDKEIFEKDNFIKSLKEMASNVNNSRLSLRLIKKYKMCINIVKVIHETIH</sequence>
<evidence type="ECO:0000313" key="2">
    <source>
        <dbReference type="EMBL" id="CAA6812771.1"/>
    </source>
</evidence>
<reference evidence="2" key="1">
    <citation type="submission" date="2020-01" db="EMBL/GenBank/DDBJ databases">
        <authorList>
            <person name="Meier V. D."/>
            <person name="Meier V D."/>
        </authorList>
    </citation>
    <scope>NUCLEOTIDE SEQUENCE</scope>
    <source>
        <strain evidence="2">HLG_WM_MAG_01</strain>
    </source>
</reference>
<keyword evidence="1" id="KW-0175">Coiled coil</keyword>
<dbReference type="CDD" id="cd02440">
    <property type="entry name" value="AdoMet_MTases"/>
    <property type="match status" value="1"/>
</dbReference>
<accession>A0A6S6TBK0</accession>
<dbReference type="Gene3D" id="3.40.50.150">
    <property type="entry name" value="Vaccinia Virus protein VP39"/>
    <property type="match status" value="1"/>
</dbReference>
<organism evidence="2">
    <name type="scientific">uncultured Sulfurovum sp</name>
    <dbReference type="NCBI Taxonomy" id="269237"/>
    <lineage>
        <taxon>Bacteria</taxon>
        <taxon>Pseudomonadati</taxon>
        <taxon>Campylobacterota</taxon>
        <taxon>Epsilonproteobacteria</taxon>
        <taxon>Campylobacterales</taxon>
        <taxon>Sulfurovaceae</taxon>
        <taxon>Sulfurovum</taxon>
        <taxon>environmental samples</taxon>
    </lineage>
</organism>
<evidence type="ECO:0000256" key="1">
    <source>
        <dbReference type="SAM" id="Coils"/>
    </source>
</evidence>
<dbReference type="GO" id="GO:0032259">
    <property type="term" value="P:methylation"/>
    <property type="evidence" value="ECO:0007669"/>
    <property type="project" value="UniProtKB-KW"/>
</dbReference>
<gene>
    <name evidence="2" type="ORF">HELGO_WM322</name>
</gene>
<dbReference type="Pfam" id="PF13489">
    <property type="entry name" value="Methyltransf_23"/>
    <property type="match status" value="1"/>
</dbReference>
<dbReference type="AlphaFoldDB" id="A0A6S6TBK0"/>
<feature type="coiled-coil region" evidence="1">
    <location>
        <begin position="316"/>
        <end position="371"/>
    </location>
</feature>
<dbReference type="InterPro" id="IPR029063">
    <property type="entry name" value="SAM-dependent_MTases_sf"/>
</dbReference>